<evidence type="ECO:0000313" key="1">
    <source>
        <dbReference type="EMBL" id="QSS56181.1"/>
    </source>
</evidence>
<dbReference type="AlphaFoldDB" id="A0A8A1LQW2"/>
<sequence>MRKQIEQETFELHDSHSFYFAFIPASKMCKLMFLLMRYVSCLRGTCRRCTQSTSISTLSSPIFAKKMI</sequence>
<dbReference type="VEuPathDB" id="FungiDB:I7I53_04326"/>
<gene>
    <name evidence="1" type="ORF">I7I53_04326</name>
</gene>
<proteinExistence type="predicted"/>
<protein>
    <submittedName>
        <fullName evidence="1">Uncharacterized protein</fullName>
    </submittedName>
</protein>
<dbReference type="EMBL" id="CP069106">
    <property type="protein sequence ID" value="QSS56181.1"/>
    <property type="molecule type" value="Genomic_DNA"/>
</dbReference>
<accession>A0A8A1LQW2</accession>
<name>A0A8A1LQW2_AJEC8</name>
<dbReference type="Proteomes" id="UP000663419">
    <property type="component" value="Chromosome 5"/>
</dbReference>
<evidence type="ECO:0000313" key="2">
    <source>
        <dbReference type="Proteomes" id="UP000663419"/>
    </source>
</evidence>
<organism evidence="1 2">
    <name type="scientific">Ajellomyces capsulatus (strain H88)</name>
    <name type="common">Darling's disease fungus</name>
    <name type="synonym">Histoplasma capsulatum</name>
    <dbReference type="NCBI Taxonomy" id="544711"/>
    <lineage>
        <taxon>Eukaryota</taxon>
        <taxon>Fungi</taxon>
        <taxon>Dikarya</taxon>
        <taxon>Ascomycota</taxon>
        <taxon>Pezizomycotina</taxon>
        <taxon>Eurotiomycetes</taxon>
        <taxon>Eurotiomycetidae</taxon>
        <taxon>Onygenales</taxon>
        <taxon>Ajellomycetaceae</taxon>
        <taxon>Histoplasma</taxon>
    </lineage>
</organism>
<reference evidence="1" key="1">
    <citation type="submission" date="2021-01" db="EMBL/GenBank/DDBJ databases">
        <title>Chromosome-level genome assembly of a human fungal pathogen reveals clustering of transcriptionally co-regulated genes.</title>
        <authorList>
            <person name="Voorhies M."/>
            <person name="Cohen S."/>
            <person name="Shea T.P."/>
            <person name="Petrus S."/>
            <person name="Munoz J.F."/>
            <person name="Poplawski S."/>
            <person name="Goldman W.E."/>
            <person name="Michael T."/>
            <person name="Cuomo C.A."/>
            <person name="Sil A."/>
            <person name="Beyhan S."/>
        </authorList>
    </citation>
    <scope>NUCLEOTIDE SEQUENCE</scope>
    <source>
        <strain evidence="1">H88</strain>
    </source>
</reference>